<evidence type="ECO:0000256" key="15">
    <source>
        <dbReference type="SAM" id="Phobius"/>
    </source>
</evidence>
<keyword evidence="15" id="KW-0472">Membrane</keyword>
<dbReference type="PROSITE" id="PS50297">
    <property type="entry name" value="ANK_REP_REGION"/>
    <property type="match status" value="4"/>
</dbReference>
<evidence type="ECO:0000256" key="8">
    <source>
        <dbReference type="ARBA" id="ARBA00022737"/>
    </source>
</evidence>
<keyword evidence="7" id="KW-0528">Neurotoxin</keyword>
<dbReference type="GO" id="GO:0005576">
    <property type="term" value="C:extracellular region"/>
    <property type="evidence" value="ECO:0007669"/>
    <property type="project" value="UniProtKB-SubCell"/>
</dbReference>
<dbReference type="GO" id="GO:0090729">
    <property type="term" value="F:toxin activity"/>
    <property type="evidence" value="ECO:0007669"/>
    <property type="project" value="UniProtKB-KW"/>
</dbReference>
<evidence type="ECO:0000313" key="16">
    <source>
        <dbReference type="EMBL" id="GFR05457.1"/>
    </source>
</evidence>
<evidence type="ECO:0000256" key="1">
    <source>
        <dbReference type="ARBA" id="ARBA00004175"/>
    </source>
</evidence>
<dbReference type="PRINTS" id="PR01415">
    <property type="entry name" value="ANKYRIN"/>
</dbReference>
<evidence type="ECO:0000256" key="5">
    <source>
        <dbReference type="ARBA" id="ARBA00022537"/>
    </source>
</evidence>
<feature type="region of interest" description="Disordered" evidence="14">
    <location>
        <begin position="934"/>
        <end position="1001"/>
    </location>
</feature>
<dbReference type="Gene3D" id="1.10.287.110">
    <property type="entry name" value="DnaJ domain"/>
    <property type="match status" value="1"/>
</dbReference>
<organism evidence="16 17">
    <name type="scientific">Trichonephila clavata</name>
    <name type="common">Joro spider</name>
    <name type="synonym">Nephila clavata</name>
    <dbReference type="NCBI Taxonomy" id="2740835"/>
    <lineage>
        <taxon>Eukaryota</taxon>
        <taxon>Metazoa</taxon>
        <taxon>Ecdysozoa</taxon>
        <taxon>Arthropoda</taxon>
        <taxon>Chelicerata</taxon>
        <taxon>Arachnida</taxon>
        <taxon>Araneae</taxon>
        <taxon>Araneomorphae</taxon>
        <taxon>Entelegynae</taxon>
        <taxon>Araneoidea</taxon>
        <taxon>Nephilidae</taxon>
        <taxon>Trichonephila</taxon>
    </lineage>
</organism>
<keyword evidence="6" id="KW-0800">Toxin</keyword>
<feature type="coiled-coil region" evidence="13">
    <location>
        <begin position="189"/>
        <end position="227"/>
    </location>
</feature>
<evidence type="ECO:0000256" key="7">
    <source>
        <dbReference type="ARBA" id="ARBA00022699"/>
    </source>
</evidence>
<dbReference type="GO" id="GO:0006887">
    <property type="term" value="P:exocytosis"/>
    <property type="evidence" value="ECO:0007669"/>
    <property type="project" value="UniProtKB-KW"/>
</dbReference>
<dbReference type="InterPro" id="IPR050776">
    <property type="entry name" value="Ank_Repeat/CDKN_Inhibitor"/>
</dbReference>
<keyword evidence="10 12" id="KW-0040">ANK repeat</keyword>
<evidence type="ECO:0000256" key="2">
    <source>
        <dbReference type="ARBA" id="ARBA00004613"/>
    </source>
</evidence>
<keyword evidence="8" id="KW-0677">Repeat</keyword>
<dbReference type="GO" id="GO:0044231">
    <property type="term" value="C:host cell presynaptic membrane"/>
    <property type="evidence" value="ECO:0007669"/>
    <property type="project" value="UniProtKB-KW"/>
</dbReference>
<keyword evidence="9" id="KW-0638">Presynaptic neurotoxin</keyword>
<keyword evidence="15" id="KW-0812">Transmembrane</keyword>
<feature type="repeat" description="ANK" evidence="12">
    <location>
        <begin position="1785"/>
        <end position="1817"/>
    </location>
</feature>
<keyword evidence="4" id="KW-0964">Secreted</keyword>
<feature type="region of interest" description="Disordered" evidence="14">
    <location>
        <begin position="1427"/>
        <end position="1454"/>
    </location>
</feature>
<dbReference type="InterPro" id="IPR036770">
    <property type="entry name" value="Ankyrin_rpt-contain_sf"/>
</dbReference>
<evidence type="ECO:0000256" key="3">
    <source>
        <dbReference type="ARBA" id="ARBA00022483"/>
    </source>
</evidence>
<dbReference type="GO" id="GO:0044218">
    <property type="term" value="C:other organism cell membrane"/>
    <property type="evidence" value="ECO:0007669"/>
    <property type="project" value="UniProtKB-KW"/>
</dbReference>
<comment type="caution">
    <text evidence="16">The sequence shown here is derived from an EMBL/GenBank/DDBJ whole genome shotgun (WGS) entry which is preliminary data.</text>
</comment>
<dbReference type="CDD" id="cd06257">
    <property type="entry name" value="DnaJ"/>
    <property type="match status" value="1"/>
</dbReference>
<evidence type="ECO:0000256" key="11">
    <source>
        <dbReference type="ARBA" id="ARBA00023298"/>
    </source>
</evidence>
<reference evidence="16" key="1">
    <citation type="submission" date="2020-07" db="EMBL/GenBank/DDBJ databases">
        <title>Multicomponent nature underlies the extraordinary mechanical properties of spider dragline silk.</title>
        <authorList>
            <person name="Kono N."/>
            <person name="Nakamura H."/>
            <person name="Mori M."/>
            <person name="Yoshida Y."/>
            <person name="Ohtoshi R."/>
            <person name="Malay A.D."/>
            <person name="Moran D.A.P."/>
            <person name="Tomita M."/>
            <person name="Numata K."/>
            <person name="Arakawa K."/>
        </authorList>
    </citation>
    <scope>NUCLEOTIDE SEQUENCE</scope>
</reference>
<proteinExistence type="predicted"/>
<feature type="repeat" description="ANK" evidence="12">
    <location>
        <begin position="1717"/>
        <end position="1749"/>
    </location>
</feature>
<comment type="subcellular location">
    <subcellularLocation>
        <location evidence="2">Secreted</location>
    </subcellularLocation>
    <subcellularLocation>
        <location evidence="1">Target cell membrane</location>
    </subcellularLocation>
</comment>
<feature type="region of interest" description="Disordered" evidence="14">
    <location>
        <begin position="628"/>
        <end position="667"/>
    </location>
</feature>
<evidence type="ECO:0000256" key="14">
    <source>
        <dbReference type="SAM" id="MobiDB-lite"/>
    </source>
</evidence>
<dbReference type="InterPro" id="IPR036869">
    <property type="entry name" value="J_dom_sf"/>
</dbReference>
<feature type="compositionally biased region" description="Polar residues" evidence="14">
    <location>
        <begin position="934"/>
        <end position="950"/>
    </location>
</feature>
<dbReference type="PANTHER" id="PTHR24201">
    <property type="entry name" value="ANK_REP_REGION DOMAIN-CONTAINING PROTEIN"/>
    <property type="match status" value="1"/>
</dbReference>
<feature type="transmembrane region" description="Helical" evidence="15">
    <location>
        <begin position="826"/>
        <end position="845"/>
    </location>
</feature>
<feature type="repeat" description="ANK" evidence="12">
    <location>
        <begin position="1684"/>
        <end position="1716"/>
    </location>
</feature>
<evidence type="ECO:0008006" key="18">
    <source>
        <dbReference type="Google" id="ProtNLM"/>
    </source>
</evidence>
<keyword evidence="17" id="KW-1185">Reference proteome</keyword>
<dbReference type="Gene3D" id="1.25.40.20">
    <property type="entry name" value="Ankyrin repeat-containing domain"/>
    <property type="match status" value="2"/>
</dbReference>
<dbReference type="Pfam" id="PF12796">
    <property type="entry name" value="Ank_2"/>
    <property type="match status" value="2"/>
</dbReference>
<dbReference type="SUPFAM" id="SSF48403">
    <property type="entry name" value="Ankyrin repeat"/>
    <property type="match status" value="1"/>
</dbReference>
<evidence type="ECO:0000256" key="10">
    <source>
        <dbReference type="ARBA" id="ARBA00023043"/>
    </source>
</evidence>
<dbReference type="GO" id="GO:0005634">
    <property type="term" value="C:nucleus"/>
    <property type="evidence" value="ECO:0007669"/>
    <property type="project" value="TreeGrafter"/>
</dbReference>
<keyword evidence="15" id="KW-1133">Transmembrane helix</keyword>
<dbReference type="InterPro" id="IPR001623">
    <property type="entry name" value="DnaJ_domain"/>
</dbReference>
<dbReference type="SMART" id="SM00248">
    <property type="entry name" value="ANK"/>
    <property type="match status" value="4"/>
</dbReference>
<evidence type="ECO:0000256" key="9">
    <source>
        <dbReference type="ARBA" id="ARBA00023028"/>
    </source>
</evidence>
<dbReference type="InterPro" id="IPR002110">
    <property type="entry name" value="Ankyrin_rpt"/>
</dbReference>
<dbReference type="EMBL" id="BMAO01025851">
    <property type="protein sequence ID" value="GFR05457.1"/>
    <property type="molecule type" value="Genomic_DNA"/>
</dbReference>
<sequence length="1854" mass="213156">MPGIELLDKNGKAKELSSTEKIGAIKIAIDYCDPKLVQLLLGARYCQLWQYWLVRAIFNYDMLSLSKMAKCELPLAIANEQLRYLADKEHIDVEELNSIQADKKIEYCRKIEEFYGNDRILEIKRSPEGVQLESATGGSLVESMAKQIAGGHLQGYQNNNEGCNVSDSIIAAVNANFSQECKSMIGGTIEECQQEVKDAKGVVSNLTNALREKVVELESREKNLSLKISTVKEGIIKKMQDNKFMDKDFVQSEYNKLLDYYFQSPKYAGKAATADEKENPLHKYIQSEEMTNEAKNSLRKSYMYYGFGDCIDYAAQEFRDATDPKRKEGYLNIVRILAVNGAHSESLIHTFDTEELKKIAQQSIFTVAKKAYEVLFDFDKSDEAKLMSTIVGEDGKFADHVNQNVRILEYSDSPIVKTILDKLRKVEGELQENRKSGKANRETGLFNAIYYTVSDSIGKLFGKECEPQIKEEHAQVYKALYEALDISYLAMATGDDRVLIDYAEEIESRIKKESNKDIVKVYSVLYSLFKDYRITRRKEDTTSDTSRWQRLWYHFQDIFHTYHNDVREDRKTKFLRIAMYATEIISEEYEEYQRQRFTTKFRNIDVQFLPGNCLINWLGVTKEGVQKSEKESNKQKDKHLEQKTQEVKQETKRAEQETKRAEQETKRANKFELKNTVMKLTRGSIRKLKFDDELRYIVEDSEDDIVERVAQHVINHKSPPQQVLSAVMEEIRINRDPIVKEGKISDEIIERSILNQSTSLSDVNFLSNHKKYRIFWWEFGPTLLDHLYRIKKGGHPDYTKNGLILTYSIASVAALASFASTRKATVTAATTLGAILLGIAITAAIDYQKTKRKDNDEVVDQLQLLKLLGETPKYWWWPWSSKINEVTLTESQKERAEKYSSYSFLYRVILVLFTSVLTHRLILFQQNGGYMKSSLNHGSPTSGDKSQNLGVSLDGRTEETPQQQTTSSSNQQPTQHVWPSEKDSDLQAGPSGSTEQSGAMGGKESVNLLESAMVYNINLEQALHSLGFSLQILSDLDESLAHVRGLGHSEEAIKEYDSSFKEIFTKQYRQLALKFHPDKQDEETRDAQEMNNLNMMNQIMEKLYEVSKKKDSFRYTLFSKVAFNFLHQNRDKCSSFINGNVAAELRNITIWRQSHLLYSRNEFLKETQKLFDNHRIIKSFKKDFEKLVDLYIKSYCEHWISNLADLKYRCNKDENLKVIKGEIEKLLEDSIVQLMLLIKDCLKEANTELLVNNLSIENKEIKERLKRILQEPAQIAPDKCFILPVLVYSNIMKQLLDSYCYRERFSSDIPYFTNTFEKNINRGSAESSIKDYISRCSFDKLQELCKEENIQHDTTIMNFISNARYCTEYWKNQATEEEMKRVVLVQILNEYINRLKEEFKEEKTWFKRIDEEIQRIQEHIQETERKIEQEVQKAEQSAQKAEQSAQKAEQETQRADKLELECTVMKLITQSIRRSKFDNELRYIVGDSEDDIVREVVQHVMNHKSSPEQVLDSIMQTIKHNEAQIKTKGIVDIELIQSAMEPFAAAVSEEQPQPRKNINEREESIESEARNFLGKENVDITCFLGCKEDDQQVEFLKNEDFKQTLIQFIKTQDSNLSQVEKVLGEKAKKELVAISTDIFKYHQEQEVPLCSIALQESNQEAVEFLERRGASEVSIGFINQVDNHGRTLLHHAACEGRSEVVKFLVNNGANPRIKDTFGRQPIHIAAGEGHVDVVGLFLLEGEGIDINEVDQSSCTPLHYAAYYDKLEMVQFLIANGANIDAQAQNGVTPLYFAASRAHLDTAKFLVEKGANINMGLAIAQNRQDIIEFFNVLLLTPNSSLEGVSTCSGNTGLQK</sequence>
<evidence type="ECO:0000256" key="13">
    <source>
        <dbReference type="SAM" id="Coils"/>
    </source>
</evidence>
<evidence type="ECO:0000256" key="12">
    <source>
        <dbReference type="PROSITE-ProRule" id="PRU00023"/>
    </source>
</evidence>
<name>A0A8X6LEE9_TRICU</name>
<evidence type="ECO:0000256" key="4">
    <source>
        <dbReference type="ARBA" id="ARBA00022525"/>
    </source>
</evidence>
<evidence type="ECO:0000313" key="17">
    <source>
        <dbReference type="Proteomes" id="UP000887116"/>
    </source>
</evidence>
<feature type="repeat" description="ANK" evidence="12">
    <location>
        <begin position="1752"/>
        <end position="1784"/>
    </location>
</feature>
<feature type="compositionally biased region" description="Low complexity" evidence="14">
    <location>
        <begin position="1434"/>
        <end position="1447"/>
    </location>
</feature>
<accession>A0A8X6LEE9</accession>
<feature type="compositionally biased region" description="Low complexity" evidence="14">
    <location>
        <begin position="960"/>
        <end position="975"/>
    </location>
</feature>
<dbReference type="PROSITE" id="PS50088">
    <property type="entry name" value="ANK_REPEAT"/>
    <property type="match status" value="4"/>
</dbReference>
<gene>
    <name evidence="16" type="primary">ASM33_01920</name>
    <name evidence="16" type="ORF">TNCT_404981</name>
</gene>
<keyword evidence="3" id="KW-0268">Exocytosis</keyword>
<protein>
    <recommendedName>
        <fullName evidence="18">Ankyrin repeat protein</fullName>
    </recommendedName>
</protein>
<keyword evidence="11" id="KW-1053">Target membrane</keyword>
<dbReference type="Proteomes" id="UP000887116">
    <property type="component" value="Unassembled WGS sequence"/>
</dbReference>
<evidence type="ECO:0000256" key="6">
    <source>
        <dbReference type="ARBA" id="ARBA00022656"/>
    </source>
</evidence>
<keyword evidence="5" id="KW-1052">Target cell membrane</keyword>
<keyword evidence="13" id="KW-0175">Coiled coil</keyword>
<dbReference type="OrthoDB" id="8340133at2759"/>
<dbReference type="PANTHER" id="PTHR24201:SF16">
    <property type="entry name" value="ANKYRIN-1-LIKE-RELATED"/>
    <property type="match status" value="1"/>
</dbReference>
<feature type="transmembrane region" description="Helical" evidence="15">
    <location>
        <begin position="904"/>
        <end position="923"/>
    </location>
</feature>